<proteinExistence type="predicted"/>
<accession>A0A644V0V7</accession>
<organism evidence="1">
    <name type="scientific">bioreactor metagenome</name>
    <dbReference type="NCBI Taxonomy" id="1076179"/>
    <lineage>
        <taxon>unclassified sequences</taxon>
        <taxon>metagenomes</taxon>
        <taxon>ecological metagenomes</taxon>
    </lineage>
</organism>
<reference evidence="1" key="1">
    <citation type="submission" date="2019-08" db="EMBL/GenBank/DDBJ databases">
        <authorList>
            <person name="Kucharzyk K."/>
            <person name="Murdoch R.W."/>
            <person name="Higgins S."/>
            <person name="Loffler F."/>
        </authorList>
    </citation>
    <scope>NUCLEOTIDE SEQUENCE</scope>
</reference>
<name>A0A644V0V7_9ZZZZ</name>
<protein>
    <submittedName>
        <fullName evidence="1">Uncharacterized protein</fullName>
    </submittedName>
</protein>
<comment type="caution">
    <text evidence="1">The sequence shown here is derived from an EMBL/GenBank/DDBJ whole genome shotgun (WGS) entry which is preliminary data.</text>
</comment>
<dbReference type="EMBL" id="VSSQ01000191">
    <property type="protein sequence ID" value="MPL84533.1"/>
    <property type="molecule type" value="Genomic_DNA"/>
</dbReference>
<gene>
    <name evidence="1" type="ORF">SDC9_30498</name>
</gene>
<evidence type="ECO:0000313" key="1">
    <source>
        <dbReference type="EMBL" id="MPL84533.1"/>
    </source>
</evidence>
<sequence>MNNKEYDKKRRKETQKIVAEAHKDYAEIMNLGSD</sequence>
<dbReference type="AlphaFoldDB" id="A0A644V0V7"/>